<reference evidence="2 3" key="1">
    <citation type="submission" date="2016-05" db="EMBL/GenBank/DDBJ databases">
        <title>Pathogenic, phenotypic and molecular characterisation of Xanthomonas nasturtii sp. nov. and Xanthomonas floridensis sp. nov., new species of Xanthomonas associated with watercress production in Florida.</title>
        <authorList>
            <person name="Vicente J.G."/>
            <person name="Rothwell S."/>
            <person name="Holub E.B."/>
            <person name="Studholme D.J."/>
        </authorList>
    </citation>
    <scope>NUCLEOTIDE SEQUENCE [LARGE SCALE GENOMIC DNA]</scope>
    <source>
        <strain evidence="2 3">WHRI 8848</strain>
    </source>
</reference>
<dbReference type="OrthoDB" id="8607203at2"/>
<comment type="caution">
    <text evidence="2">The sequence shown here is derived from an EMBL/GenBank/DDBJ whole genome shotgun (WGS) entry which is preliminary data.</text>
</comment>
<organism evidence="2 3">
    <name type="scientific">Xanthomonas floridensis</name>
    <dbReference type="NCBI Taxonomy" id="1843580"/>
    <lineage>
        <taxon>Bacteria</taxon>
        <taxon>Pseudomonadati</taxon>
        <taxon>Pseudomonadota</taxon>
        <taxon>Gammaproteobacteria</taxon>
        <taxon>Lysobacterales</taxon>
        <taxon>Lysobacteraceae</taxon>
        <taxon>Xanthomonas</taxon>
    </lineage>
</organism>
<evidence type="ECO:0000313" key="1">
    <source>
        <dbReference type="EMBL" id="MEA5123316.1"/>
    </source>
</evidence>
<proteinExistence type="predicted"/>
<sequence>MADVFLWKPTSQSSGTATGAVRRAAFGDGYSQSVAEGINPVSRSYQLTFTGPEEQMKQIAAFLDTHIGRSFIWTPRIGAQGFYQCDGYSDRGEGGAMLSISATFEQKFQP</sequence>
<name>A0A1A9MB05_9XANT</name>
<dbReference type="Proteomes" id="UP000077659">
    <property type="component" value="Unassembled WGS sequence"/>
</dbReference>
<gene>
    <name evidence="2" type="ORF">A7D17_16120</name>
    <name evidence="1" type="ORF">VB146_05410</name>
</gene>
<evidence type="ECO:0000313" key="2">
    <source>
        <dbReference type="EMBL" id="OAG67713.1"/>
    </source>
</evidence>
<reference evidence="1 4" key="2">
    <citation type="submission" date="2023-12" db="EMBL/GenBank/DDBJ databases">
        <title>Genome sequencing of Xanthomonas floridensis.</title>
        <authorList>
            <person name="Greer S."/>
            <person name="Harrison J."/>
            <person name="Grant M."/>
            <person name="Vicente J."/>
            <person name="Studholme D."/>
        </authorList>
    </citation>
    <scope>NUCLEOTIDE SEQUENCE [LARGE SCALE GENOMIC DNA]</scope>
    <source>
        <strain evidence="1 4">WHRI 8848</strain>
    </source>
</reference>
<dbReference type="Pfam" id="PF05939">
    <property type="entry name" value="Phage_min_tail"/>
    <property type="match status" value="1"/>
</dbReference>
<accession>A0A1A9MB05</accession>
<dbReference type="STRING" id="1843580.A7D17_16120"/>
<dbReference type="InterPro" id="IPR010265">
    <property type="entry name" value="Phage_lambda_TipM"/>
</dbReference>
<protein>
    <submittedName>
        <fullName evidence="2">Phage tail protein</fullName>
    </submittedName>
</protein>
<keyword evidence="4" id="KW-1185">Reference proteome</keyword>
<evidence type="ECO:0000313" key="4">
    <source>
        <dbReference type="Proteomes" id="UP001303614"/>
    </source>
</evidence>
<dbReference type="EMBL" id="JAYFSO010000005">
    <property type="protein sequence ID" value="MEA5123316.1"/>
    <property type="molecule type" value="Genomic_DNA"/>
</dbReference>
<dbReference type="EMBL" id="LXNG01000014">
    <property type="protein sequence ID" value="OAG67713.1"/>
    <property type="molecule type" value="Genomic_DNA"/>
</dbReference>
<dbReference type="AlphaFoldDB" id="A0A1A9MB05"/>
<dbReference type="RefSeq" id="WP_064508863.1">
    <property type="nucleotide sequence ID" value="NZ_JAYFSN010000017.1"/>
</dbReference>
<dbReference type="Proteomes" id="UP001303614">
    <property type="component" value="Unassembled WGS sequence"/>
</dbReference>
<evidence type="ECO:0000313" key="3">
    <source>
        <dbReference type="Proteomes" id="UP000077659"/>
    </source>
</evidence>